<evidence type="ECO:0000256" key="1">
    <source>
        <dbReference type="SAM" id="MobiDB-lite"/>
    </source>
</evidence>
<feature type="region of interest" description="Disordered" evidence="1">
    <location>
        <begin position="125"/>
        <end position="145"/>
    </location>
</feature>
<accession>B0DC82</accession>
<dbReference type="KEGG" id="lbc:LACBIDRAFT_327600"/>
<evidence type="ECO:0000313" key="2">
    <source>
        <dbReference type="EMBL" id="EDR07684.1"/>
    </source>
</evidence>
<protein>
    <submittedName>
        <fullName evidence="2">Predicted protein</fullName>
    </submittedName>
</protein>
<proteinExistence type="predicted"/>
<sequence length="313" mass="35639">MAPYTGHANKRNGRDAKSPNNPCIRRSLLSMVICHINTQGCEACWVTIFEWCLVFLISLMILTCMKVTVKNLSGEMGACKRIAVLLGRENQMLDDLKRDLGPLSIVSEDSTSSGMMVMSEEPQLRATPMQRPGKTKAPGKPCSFSTAGETTYQSLLSPKLLETANKSLYSIRLTTISEQNTIENSLFNVSCLSLREQKLLELLDLYIGEWKMPPAPANHFHFLRVSMGKKNPSDFGRRYFYWDLLDKQCHTYNGVSQCQNYKNSMSTELTDDERKLIRHELNTWDAKKSKSKKIIIHFKYIPTLSLLYPLPLR</sequence>
<dbReference type="InParanoid" id="B0DC82"/>
<dbReference type="HOGENOM" id="CLU_888687_0_0_1"/>
<keyword evidence="3" id="KW-1185">Reference proteome</keyword>
<reference evidence="2 3" key="1">
    <citation type="journal article" date="2008" name="Nature">
        <title>The genome of Laccaria bicolor provides insights into mycorrhizal symbiosis.</title>
        <authorList>
            <person name="Martin F."/>
            <person name="Aerts A."/>
            <person name="Ahren D."/>
            <person name="Brun A."/>
            <person name="Danchin E.G.J."/>
            <person name="Duchaussoy F."/>
            <person name="Gibon J."/>
            <person name="Kohler A."/>
            <person name="Lindquist E."/>
            <person name="Pereda V."/>
            <person name="Salamov A."/>
            <person name="Shapiro H.J."/>
            <person name="Wuyts J."/>
            <person name="Blaudez D."/>
            <person name="Buee M."/>
            <person name="Brokstein P."/>
            <person name="Canbaeck B."/>
            <person name="Cohen D."/>
            <person name="Courty P.E."/>
            <person name="Coutinho P.M."/>
            <person name="Delaruelle C."/>
            <person name="Detter J.C."/>
            <person name="Deveau A."/>
            <person name="DiFazio S."/>
            <person name="Duplessis S."/>
            <person name="Fraissinet-Tachet L."/>
            <person name="Lucic E."/>
            <person name="Frey-Klett P."/>
            <person name="Fourrey C."/>
            <person name="Feussner I."/>
            <person name="Gay G."/>
            <person name="Grimwood J."/>
            <person name="Hoegger P.J."/>
            <person name="Jain P."/>
            <person name="Kilaru S."/>
            <person name="Labbe J."/>
            <person name="Lin Y.C."/>
            <person name="Legue V."/>
            <person name="Le Tacon F."/>
            <person name="Marmeisse R."/>
            <person name="Melayah D."/>
            <person name="Montanini B."/>
            <person name="Muratet M."/>
            <person name="Nehls U."/>
            <person name="Niculita-Hirzel H."/>
            <person name="Oudot-Le Secq M.P."/>
            <person name="Peter M."/>
            <person name="Quesneville H."/>
            <person name="Rajashekar B."/>
            <person name="Reich M."/>
            <person name="Rouhier N."/>
            <person name="Schmutz J."/>
            <person name="Yin T."/>
            <person name="Chalot M."/>
            <person name="Henrissat B."/>
            <person name="Kuees U."/>
            <person name="Lucas S."/>
            <person name="Van de Peer Y."/>
            <person name="Podila G.K."/>
            <person name="Polle A."/>
            <person name="Pukkila P.J."/>
            <person name="Richardson P.M."/>
            <person name="Rouze P."/>
            <person name="Sanders I.R."/>
            <person name="Stajich J.E."/>
            <person name="Tunlid A."/>
            <person name="Tuskan G."/>
            <person name="Grigoriev I.V."/>
        </authorList>
    </citation>
    <scope>NUCLEOTIDE SEQUENCE [LARGE SCALE GENOMIC DNA]</scope>
    <source>
        <strain evidence="3">S238N-H82 / ATCC MYA-4686</strain>
    </source>
</reference>
<dbReference type="EMBL" id="DS547103">
    <property type="protein sequence ID" value="EDR07684.1"/>
    <property type="molecule type" value="Genomic_DNA"/>
</dbReference>
<name>B0DC82_LACBS</name>
<evidence type="ECO:0000313" key="3">
    <source>
        <dbReference type="Proteomes" id="UP000001194"/>
    </source>
</evidence>
<dbReference type="AlphaFoldDB" id="B0DC82"/>
<organism evidence="3">
    <name type="scientific">Laccaria bicolor (strain S238N-H82 / ATCC MYA-4686)</name>
    <name type="common">Bicoloured deceiver</name>
    <name type="synonym">Laccaria laccata var. bicolor</name>
    <dbReference type="NCBI Taxonomy" id="486041"/>
    <lineage>
        <taxon>Eukaryota</taxon>
        <taxon>Fungi</taxon>
        <taxon>Dikarya</taxon>
        <taxon>Basidiomycota</taxon>
        <taxon>Agaricomycotina</taxon>
        <taxon>Agaricomycetes</taxon>
        <taxon>Agaricomycetidae</taxon>
        <taxon>Agaricales</taxon>
        <taxon>Agaricineae</taxon>
        <taxon>Hydnangiaceae</taxon>
        <taxon>Laccaria</taxon>
    </lineage>
</organism>
<gene>
    <name evidence="2" type="ORF">LACBIDRAFT_327600</name>
</gene>
<dbReference type="RefSeq" id="XP_001881473.1">
    <property type="nucleotide sequence ID" value="XM_001881438.1"/>
</dbReference>
<dbReference type="Proteomes" id="UP000001194">
    <property type="component" value="Unassembled WGS sequence"/>
</dbReference>
<dbReference type="GeneID" id="6077196"/>